<evidence type="ECO:0000313" key="1">
    <source>
        <dbReference type="EMBL" id="MBW7459631.1"/>
    </source>
</evidence>
<dbReference type="Proteomes" id="UP001519887">
    <property type="component" value="Unassembled WGS sequence"/>
</dbReference>
<organism evidence="1 2">
    <name type="scientific">Paenibacillus sepulcri</name>
    <dbReference type="NCBI Taxonomy" id="359917"/>
    <lineage>
        <taxon>Bacteria</taxon>
        <taxon>Bacillati</taxon>
        <taxon>Bacillota</taxon>
        <taxon>Bacilli</taxon>
        <taxon>Bacillales</taxon>
        <taxon>Paenibacillaceae</taxon>
        <taxon>Paenibacillus</taxon>
    </lineage>
</organism>
<evidence type="ECO:0000313" key="2">
    <source>
        <dbReference type="Proteomes" id="UP001519887"/>
    </source>
</evidence>
<comment type="caution">
    <text evidence="1">The sequence shown here is derived from an EMBL/GenBank/DDBJ whole genome shotgun (WGS) entry which is preliminary data.</text>
</comment>
<dbReference type="RefSeq" id="WP_210037602.1">
    <property type="nucleotide sequence ID" value="NZ_JBHLVU010000004.1"/>
</dbReference>
<proteinExistence type="predicted"/>
<sequence length="84" mass="9283">MDFFNDESLTEYQEFLNKAGAGFGKMGNGIQSPPEYAAEIIYEAATDGTNQLRYIVGEDAKEVLKLRKELDDTAFNGHIAGIFS</sequence>
<protein>
    <submittedName>
        <fullName evidence="1">Uncharacterized protein</fullName>
    </submittedName>
</protein>
<reference evidence="1 2" key="1">
    <citation type="submission" date="2021-07" db="EMBL/GenBank/DDBJ databases">
        <title>Paenibacillus radiodurans sp. nov., isolated from the southeastern edge of Tengger Desert.</title>
        <authorList>
            <person name="Zhang G."/>
        </authorList>
    </citation>
    <scope>NUCLEOTIDE SEQUENCE [LARGE SCALE GENOMIC DNA]</scope>
    <source>
        <strain evidence="1 2">CCM 7311</strain>
    </source>
</reference>
<dbReference type="EMBL" id="JAHZIK010001743">
    <property type="protein sequence ID" value="MBW7459631.1"/>
    <property type="molecule type" value="Genomic_DNA"/>
</dbReference>
<name>A0ABS7CG86_9BACL</name>
<gene>
    <name evidence="1" type="ORF">K0U00_36790</name>
</gene>
<keyword evidence="2" id="KW-1185">Reference proteome</keyword>
<accession>A0ABS7CG86</accession>